<feature type="compositionally biased region" description="Acidic residues" evidence="1">
    <location>
        <begin position="116"/>
        <end position="150"/>
    </location>
</feature>
<feature type="compositionally biased region" description="Acidic residues" evidence="1">
    <location>
        <begin position="212"/>
        <end position="227"/>
    </location>
</feature>
<organism evidence="2 3">
    <name type="scientific">Phanerochaete sordida</name>
    <dbReference type="NCBI Taxonomy" id="48140"/>
    <lineage>
        <taxon>Eukaryota</taxon>
        <taxon>Fungi</taxon>
        <taxon>Dikarya</taxon>
        <taxon>Basidiomycota</taxon>
        <taxon>Agaricomycotina</taxon>
        <taxon>Agaricomycetes</taxon>
        <taxon>Polyporales</taxon>
        <taxon>Phanerochaetaceae</taxon>
        <taxon>Phanerochaete</taxon>
    </lineage>
</organism>
<dbReference type="AlphaFoldDB" id="A0A9P3G7E7"/>
<keyword evidence="3" id="KW-1185">Reference proteome</keyword>
<gene>
    <name evidence="2" type="ORF">PsYK624_055480</name>
</gene>
<feature type="region of interest" description="Disordered" evidence="1">
    <location>
        <begin position="73"/>
        <end position="102"/>
    </location>
</feature>
<dbReference type="EMBL" id="BPQB01000013">
    <property type="protein sequence ID" value="GJE89447.1"/>
    <property type="molecule type" value="Genomic_DNA"/>
</dbReference>
<accession>A0A9P3G7E7</accession>
<feature type="region of interest" description="Disordered" evidence="1">
    <location>
        <begin position="116"/>
        <end position="227"/>
    </location>
</feature>
<sequence>MTHSVVSEVNTSAGTDRAEAMSVTYSSTSVVETTIVAVASASVASLVTNLDGTALVQHTVAIAPHLDQFVGKETEDSELDASGARDAEAVEENPTGRQVGDTEDVVDEDVNYGEEAVETDEYGCTDADEDDELEECEEGDGDDLDVEEVLIEMGLESRAPPDRTTMVKRAKVPPRPTATGKRSSSDTNLKGSRPRKKAKKTNSAPPETTPAPEEEPAGEGEGEGATT</sequence>
<comment type="caution">
    <text evidence="2">The sequence shown here is derived from an EMBL/GenBank/DDBJ whole genome shotgun (WGS) entry which is preliminary data.</text>
</comment>
<protein>
    <submittedName>
        <fullName evidence="2">Uncharacterized protein</fullName>
    </submittedName>
</protein>
<reference evidence="2 3" key="1">
    <citation type="submission" date="2021-08" db="EMBL/GenBank/DDBJ databases">
        <title>Draft Genome Sequence of Phanerochaete sordida strain YK-624.</title>
        <authorList>
            <person name="Mori T."/>
            <person name="Dohra H."/>
            <person name="Suzuki T."/>
            <person name="Kawagishi H."/>
            <person name="Hirai H."/>
        </authorList>
    </citation>
    <scope>NUCLEOTIDE SEQUENCE [LARGE SCALE GENOMIC DNA]</scope>
    <source>
        <strain evidence="2 3">YK-624</strain>
    </source>
</reference>
<evidence type="ECO:0000313" key="2">
    <source>
        <dbReference type="EMBL" id="GJE89447.1"/>
    </source>
</evidence>
<name>A0A9P3G7E7_9APHY</name>
<dbReference type="OrthoDB" id="10659403at2759"/>
<evidence type="ECO:0000313" key="3">
    <source>
        <dbReference type="Proteomes" id="UP000703269"/>
    </source>
</evidence>
<feature type="compositionally biased region" description="Polar residues" evidence="1">
    <location>
        <begin position="180"/>
        <end position="190"/>
    </location>
</feature>
<evidence type="ECO:0000256" key="1">
    <source>
        <dbReference type="SAM" id="MobiDB-lite"/>
    </source>
</evidence>
<proteinExistence type="predicted"/>
<dbReference type="Proteomes" id="UP000703269">
    <property type="component" value="Unassembled WGS sequence"/>
</dbReference>